<dbReference type="Pfam" id="PF13181">
    <property type="entry name" value="TPR_8"/>
    <property type="match status" value="1"/>
</dbReference>
<dbReference type="AlphaFoldDB" id="A0A4Q0PQD8"/>
<organism evidence="2 3">
    <name type="scientific">Leeuwenhoekiella marinoflava</name>
    <dbReference type="NCBI Taxonomy" id="988"/>
    <lineage>
        <taxon>Bacteria</taxon>
        <taxon>Pseudomonadati</taxon>
        <taxon>Bacteroidota</taxon>
        <taxon>Flavobacteriia</taxon>
        <taxon>Flavobacteriales</taxon>
        <taxon>Flavobacteriaceae</taxon>
        <taxon>Leeuwenhoekiella</taxon>
    </lineage>
</organism>
<dbReference type="RefSeq" id="WP_073096935.1">
    <property type="nucleotide sequence ID" value="NZ_QOVL01000002.1"/>
</dbReference>
<evidence type="ECO:0000313" key="2">
    <source>
        <dbReference type="EMBL" id="RXG32819.1"/>
    </source>
</evidence>
<dbReference type="InterPro" id="IPR019734">
    <property type="entry name" value="TPR_rpt"/>
</dbReference>
<keyword evidence="1" id="KW-0802">TPR repeat</keyword>
<evidence type="ECO:0000313" key="3">
    <source>
        <dbReference type="Proteomes" id="UP000290608"/>
    </source>
</evidence>
<dbReference type="EMBL" id="QOVL01000002">
    <property type="protein sequence ID" value="RXG32819.1"/>
    <property type="molecule type" value="Genomic_DNA"/>
</dbReference>
<reference evidence="2 3" key="1">
    <citation type="submission" date="2018-07" db="EMBL/GenBank/DDBJ databases">
        <title>Leeuwenhoekiella genomics.</title>
        <authorList>
            <person name="Tahon G."/>
            <person name="Willems A."/>
        </authorList>
    </citation>
    <scope>NUCLEOTIDE SEQUENCE [LARGE SCALE GENOMIC DNA]</scope>
    <source>
        <strain evidence="2 3">LMG 1345</strain>
    </source>
</reference>
<dbReference type="Proteomes" id="UP000290608">
    <property type="component" value="Unassembled WGS sequence"/>
</dbReference>
<dbReference type="PANTHER" id="PTHR12558">
    <property type="entry name" value="CELL DIVISION CYCLE 16,23,27"/>
    <property type="match status" value="1"/>
</dbReference>
<comment type="caution">
    <text evidence="2">The sequence shown here is derived from an EMBL/GenBank/DDBJ whole genome shotgun (WGS) entry which is preliminary data.</text>
</comment>
<dbReference type="InterPro" id="IPR011990">
    <property type="entry name" value="TPR-like_helical_dom_sf"/>
</dbReference>
<dbReference type="Gene3D" id="1.25.40.10">
    <property type="entry name" value="Tetratricopeptide repeat domain"/>
    <property type="match status" value="3"/>
</dbReference>
<dbReference type="Pfam" id="PF14559">
    <property type="entry name" value="TPR_19"/>
    <property type="match status" value="1"/>
</dbReference>
<protein>
    <submittedName>
        <fullName evidence="2">Tetratricopeptide repeat protein</fullName>
    </submittedName>
</protein>
<name>A0A4Q0PQD8_9FLAO</name>
<feature type="repeat" description="TPR" evidence="1">
    <location>
        <begin position="133"/>
        <end position="166"/>
    </location>
</feature>
<dbReference type="SUPFAM" id="SSF48452">
    <property type="entry name" value="TPR-like"/>
    <property type="match status" value="2"/>
</dbReference>
<feature type="repeat" description="TPR" evidence="1">
    <location>
        <begin position="235"/>
        <end position="268"/>
    </location>
</feature>
<accession>A0A4Q0PQD8</accession>
<gene>
    <name evidence="2" type="ORF">DSL99_599</name>
</gene>
<dbReference type="SMART" id="SM00028">
    <property type="entry name" value="TPR"/>
    <property type="match status" value="9"/>
</dbReference>
<dbReference type="PROSITE" id="PS50005">
    <property type="entry name" value="TPR"/>
    <property type="match status" value="3"/>
</dbReference>
<dbReference type="PANTHER" id="PTHR12558:SF13">
    <property type="entry name" value="CELL DIVISION CYCLE PROTEIN 27 HOMOLOG"/>
    <property type="match status" value="1"/>
</dbReference>
<proteinExistence type="predicted"/>
<sequence>MKFNQEHEEDNFPLTRFESMLKTNDVLFFDSDDFENIVNHYLENGKIALAKKAVKLGLDQHPSSSNLKLFKIEILIFENKLEEADRLLAELYELEPQNEEVYIQKANIYSKQDDHPKAIELLETALELTDADADIYSLIGMEYLFMDDFQNAKFNFMKCLEVDEDDYSALYNVIYCFDFLEQHEEAIDYLNMFLDKNPYCEVAWHQVGKQYFDLKKYKKALAAYDFAIISDDTFIGAYFEKGKVLEKLGRYNEAIENYQITLGLDDPTSFAYLRMGKCYQKLHCDDLAITYFLKTVKEDPLLDKGWIAITDYYTKKMDYQNALYYINKAINIDGDNVLYWKRYAKINNRLKFYEEAERGYSKTLELGNYELDTWLTRCDILINLGELEAAVINLFEAIEFYSDSVQIEFRLAGLYFTLGQDDKGHFHLENALRLEPDYDIILEELFPFVYAKRSVVQKIKKAKKS</sequence>
<dbReference type="STRING" id="1122159.SAMN02745246_00657"/>
<feature type="repeat" description="TPR" evidence="1">
    <location>
        <begin position="99"/>
        <end position="132"/>
    </location>
</feature>
<evidence type="ECO:0000256" key="1">
    <source>
        <dbReference type="PROSITE-ProRule" id="PRU00339"/>
    </source>
</evidence>